<sequence>MEGGAGVVLRFRGRLDVEALRAALRAAAARLWVHEAAMDDCELRVLETDGAGAVDEVLGQERRAGFATRSAVRATLIRRPAADVLVVATNPLATGAWLLTCLSRQLPRLYAAAARGRPAVPAPRRAEAAPRGGPAGEPPALPLPVDHVRPPELSGRGAAREFALDAEAARALGARLDVPVAAILLAAFQIVLSRYTGRDDVPVGLPVADGSPADTRLFRGDLSGDPTVREALARTGRGLLDASTVAGPPPVRYAFEEEPALAWRAAGIEVASASAWTTVTPAELGLFAQDAAGSLTARLEYSADLFEAETIDRLAGHLRQVLAGMAADPDARVSELELLTEAERRRIVVDWNRTAAPYPAGRGVHELVAERARECPDAVAVVAGPERVTYRELDERANQLAHHLRGHGVGPEVPVGVCVGRGAPMIVALLGVMKAGGAYVPLDPDHPPERLAFLIRDVGMSVVVSERDLDDRLRAAGAAAVVRLDADRDAIARHPVTAPDGGAGPDDLAYVIYTSGSTGRPKGVQVEHRSLTARVVELRDRYALTPGDTFLQFASIAFDGSIGQIFPPLVAGARLVVRQGQWDLQWLLDAIVEHEVSVCELPPSVWGLLVDKLGIDGRLGPSLRLVSLGGEQVLPAQVRRWFEVSDVPLFNVYGPSETTVTATTATIRRPAERIPIGRPIANTEVFVVDARERPVPVGVVGELWIGGAGVARGYVNRPELTAGRFVVRTVGGVERRLYRTGDLVRWLPDGSLEFAGRIDHQVKIRGHRIEPGEVESALAGHPAVASCAVVAREVTPGDTRLFAYWAPGDGAEPAAADLREWCGRTLPGYMVPSGFVRMDELPLTGNGKIDRAALPAPGGERPRLETEFVPPRTPVEETLARVWAEVLGLDRVGVHDGFFDLGGDSVLSIALITRAREHGIRLSSRVVFESETLAEMAARVSGGGRARTAAGGSGWRFQVWQGGDRGRVSMAILNGDSPAGPMMFCLHEIGGNVSAYTDLAEILSPVARLVGIESGGIRLGLAPGRDLVELAETYWGAIRGMQPSGPYFLTGYSLGGAVALAVAELAERQGAEVALLTAVDAALPVGPVKDMVERDRDRIDELSSLVAAAGALPDLAGSSRARALMRELNLPEVMLSLAREEFEARVRILAAHTHALLTYRPRPVAAPVLLYQARESAWSVPLAECWRPFAARLDARACAGGHLSVLRPPHVRAVADDLAEVMKKIIASQGAE</sequence>
<dbReference type="InterPro" id="IPR020806">
    <property type="entry name" value="PKS_PP-bd"/>
</dbReference>
<dbReference type="Gene3D" id="3.30.559.30">
    <property type="entry name" value="Nonribosomal peptide synthetase, condensation domain"/>
    <property type="match status" value="1"/>
</dbReference>
<dbReference type="InterPro" id="IPR009081">
    <property type="entry name" value="PP-bd_ACP"/>
</dbReference>
<evidence type="ECO:0000256" key="2">
    <source>
        <dbReference type="ARBA" id="ARBA00006432"/>
    </source>
</evidence>
<evidence type="ECO:0000256" key="3">
    <source>
        <dbReference type="ARBA" id="ARBA00022450"/>
    </source>
</evidence>
<dbReference type="PANTHER" id="PTHR45527:SF1">
    <property type="entry name" value="FATTY ACID SYNTHASE"/>
    <property type="match status" value="1"/>
</dbReference>
<dbReference type="InterPro" id="IPR045851">
    <property type="entry name" value="AMP-bd_C_sf"/>
</dbReference>
<dbReference type="PRINTS" id="PR00154">
    <property type="entry name" value="AMPBINDING"/>
</dbReference>
<dbReference type="GO" id="GO:0031177">
    <property type="term" value="F:phosphopantetheine binding"/>
    <property type="evidence" value="ECO:0007669"/>
    <property type="project" value="InterPro"/>
</dbReference>
<dbReference type="Gene3D" id="2.30.38.10">
    <property type="entry name" value="Luciferase, Domain 3"/>
    <property type="match status" value="1"/>
</dbReference>
<dbReference type="InterPro" id="IPR006162">
    <property type="entry name" value="Ppantetheine_attach_site"/>
</dbReference>
<dbReference type="Pfam" id="PF00550">
    <property type="entry name" value="PP-binding"/>
    <property type="match status" value="1"/>
</dbReference>
<accession>A0A1I0AK96</accession>
<evidence type="ECO:0000256" key="4">
    <source>
        <dbReference type="ARBA" id="ARBA00022553"/>
    </source>
</evidence>
<protein>
    <submittedName>
        <fullName evidence="7">Amino acid adenylation domain-containing protein</fullName>
    </submittedName>
</protein>
<dbReference type="Pfam" id="PF00668">
    <property type="entry name" value="Condensation"/>
    <property type="match status" value="1"/>
</dbReference>
<evidence type="ECO:0000259" key="6">
    <source>
        <dbReference type="PROSITE" id="PS50075"/>
    </source>
</evidence>
<dbReference type="InterPro" id="IPR029058">
    <property type="entry name" value="AB_hydrolase_fold"/>
</dbReference>
<gene>
    <name evidence="7" type="ORF">SAMN05421811_101829</name>
</gene>
<keyword evidence="3" id="KW-0596">Phosphopantetheine</keyword>
<dbReference type="InterPro" id="IPR036736">
    <property type="entry name" value="ACP-like_sf"/>
</dbReference>
<dbReference type="GO" id="GO:0044550">
    <property type="term" value="P:secondary metabolite biosynthetic process"/>
    <property type="evidence" value="ECO:0007669"/>
    <property type="project" value="UniProtKB-ARBA"/>
</dbReference>
<dbReference type="SUPFAM" id="SSF52777">
    <property type="entry name" value="CoA-dependent acyltransferases"/>
    <property type="match status" value="2"/>
</dbReference>
<keyword evidence="8" id="KW-1185">Reference proteome</keyword>
<name>A0A1I0AK96_9ACTN</name>
<dbReference type="AlphaFoldDB" id="A0A1I0AK96"/>
<dbReference type="InterPro" id="IPR001031">
    <property type="entry name" value="Thioesterase"/>
</dbReference>
<dbReference type="FunFam" id="3.40.50.12780:FF:000012">
    <property type="entry name" value="Non-ribosomal peptide synthetase"/>
    <property type="match status" value="1"/>
</dbReference>
<dbReference type="GO" id="GO:0043041">
    <property type="term" value="P:amino acid activation for nonribosomal peptide biosynthetic process"/>
    <property type="evidence" value="ECO:0007669"/>
    <property type="project" value="TreeGrafter"/>
</dbReference>
<dbReference type="InterPro" id="IPR010071">
    <property type="entry name" value="AA_adenyl_dom"/>
</dbReference>
<dbReference type="InterPro" id="IPR025110">
    <property type="entry name" value="AMP-bd_C"/>
</dbReference>
<dbReference type="PROSITE" id="PS00455">
    <property type="entry name" value="AMP_BINDING"/>
    <property type="match status" value="1"/>
</dbReference>
<evidence type="ECO:0000256" key="5">
    <source>
        <dbReference type="SAM" id="MobiDB-lite"/>
    </source>
</evidence>
<keyword evidence="4" id="KW-0597">Phosphoprotein</keyword>
<feature type="region of interest" description="Disordered" evidence="5">
    <location>
        <begin position="120"/>
        <end position="144"/>
    </location>
</feature>
<dbReference type="Gene3D" id="3.40.50.1820">
    <property type="entry name" value="alpha/beta hydrolase"/>
    <property type="match status" value="1"/>
</dbReference>
<dbReference type="FunFam" id="1.10.1200.10:FF:000005">
    <property type="entry name" value="Nonribosomal peptide synthetase 1"/>
    <property type="match status" value="1"/>
</dbReference>
<dbReference type="Pfam" id="PF13193">
    <property type="entry name" value="AMP-binding_C"/>
    <property type="match status" value="1"/>
</dbReference>
<dbReference type="InterPro" id="IPR020845">
    <property type="entry name" value="AMP-binding_CS"/>
</dbReference>
<dbReference type="InterPro" id="IPR020802">
    <property type="entry name" value="TesA-like"/>
</dbReference>
<dbReference type="Pfam" id="PF00501">
    <property type="entry name" value="AMP-binding"/>
    <property type="match status" value="1"/>
</dbReference>
<comment type="cofactor">
    <cofactor evidence="1">
        <name>pantetheine 4'-phosphate</name>
        <dbReference type="ChEBI" id="CHEBI:47942"/>
    </cofactor>
</comment>
<dbReference type="SUPFAM" id="SSF56801">
    <property type="entry name" value="Acetyl-CoA synthetase-like"/>
    <property type="match status" value="1"/>
</dbReference>
<dbReference type="Gene3D" id="3.30.300.30">
    <property type="match status" value="1"/>
</dbReference>
<dbReference type="FunFam" id="3.40.50.980:FF:000001">
    <property type="entry name" value="Non-ribosomal peptide synthetase"/>
    <property type="match status" value="1"/>
</dbReference>
<dbReference type="RefSeq" id="WP_091076932.1">
    <property type="nucleotide sequence ID" value="NZ_FOHX01000001.1"/>
</dbReference>
<organism evidence="7 8">
    <name type="scientific">Nonomuraea wenchangensis</name>
    <dbReference type="NCBI Taxonomy" id="568860"/>
    <lineage>
        <taxon>Bacteria</taxon>
        <taxon>Bacillati</taxon>
        <taxon>Actinomycetota</taxon>
        <taxon>Actinomycetes</taxon>
        <taxon>Streptosporangiales</taxon>
        <taxon>Streptosporangiaceae</taxon>
        <taxon>Nonomuraea</taxon>
    </lineage>
</organism>
<dbReference type="GO" id="GO:0008610">
    <property type="term" value="P:lipid biosynthetic process"/>
    <property type="evidence" value="ECO:0007669"/>
    <property type="project" value="UniProtKB-ARBA"/>
</dbReference>
<proteinExistence type="inferred from homology"/>
<dbReference type="CDD" id="cd05930">
    <property type="entry name" value="A_NRPS"/>
    <property type="match status" value="1"/>
</dbReference>
<dbReference type="SMART" id="SM00823">
    <property type="entry name" value="PKS_PP"/>
    <property type="match status" value="1"/>
</dbReference>
<dbReference type="SUPFAM" id="SSF53474">
    <property type="entry name" value="alpha/beta-Hydrolases"/>
    <property type="match status" value="1"/>
</dbReference>
<dbReference type="Gene3D" id="1.10.1200.10">
    <property type="entry name" value="ACP-like"/>
    <property type="match status" value="1"/>
</dbReference>
<dbReference type="PANTHER" id="PTHR45527">
    <property type="entry name" value="NONRIBOSOMAL PEPTIDE SYNTHETASE"/>
    <property type="match status" value="1"/>
</dbReference>
<dbReference type="PROSITE" id="PS00012">
    <property type="entry name" value="PHOSPHOPANTETHEINE"/>
    <property type="match status" value="1"/>
</dbReference>
<dbReference type="InterPro" id="IPR001242">
    <property type="entry name" value="Condensation_dom"/>
</dbReference>
<dbReference type="NCBIfam" id="TIGR01733">
    <property type="entry name" value="AA-adenyl-dom"/>
    <property type="match status" value="1"/>
</dbReference>
<dbReference type="GO" id="GO:0003824">
    <property type="term" value="F:catalytic activity"/>
    <property type="evidence" value="ECO:0007669"/>
    <property type="project" value="InterPro"/>
</dbReference>
<dbReference type="STRING" id="568860.SAMN05421811_101829"/>
<dbReference type="Gene3D" id="3.30.559.10">
    <property type="entry name" value="Chloramphenicol acetyltransferase-like domain"/>
    <property type="match status" value="1"/>
</dbReference>
<feature type="domain" description="Carrier" evidence="6">
    <location>
        <begin position="870"/>
        <end position="944"/>
    </location>
</feature>
<dbReference type="InterPro" id="IPR023213">
    <property type="entry name" value="CAT-like_dom_sf"/>
</dbReference>
<dbReference type="EMBL" id="FOHX01000001">
    <property type="protein sequence ID" value="SES94776.1"/>
    <property type="molecule type" value="Genomic_DNA"/>
</dbReference>
<dbReference type="PROSITE" id="PS50075">
    <property type="entry name" value="CARRIER"/>
    <property type="match status" value="1"/>
</dbReference>
<evidence type="ECO:0000256" key="1">
    <source>
        <dbReference type="ARBA" id="ARBA00001957"/>
    </source>
</evidence>
<dbReference type="SUPFAM" id="SSF47336">
    <property type="entry name" value="ACP-like"/>
    <property type="match status" value="1"/>
</dbReference>
<dbReference type="InterPro" id="IPR000873">
    <property type="entry name" value="AMP-dep_synth/lig_dom"/>
</dbReference>
<dbReference type="FunFam" id="2.30.38.10:FF:000001">
    <property type="entry name" value="Non-ribosomal peptide synthetase PvdI"/>
    <property type="match status" value="1"/>
</dbReference>
<dbReference type="Pfam" id="PF00975">
    <property type="entry name" value="Thioesterase"/>
    <property type="match status" value="1"/>
</dbReference>
<dbReference type="FunFam" id="3.30.300.30:FF:000010">
    <property type="entry name" value="Enterobactin synthetase component F"/>
    <property type="match status" value="1"/>
</dbReference>
<dbReference type="GO" id="GO:0005737">
    <property type="term" value="C:cytoplasm"/>
    <property type="evidence" value="ECO:0007669"/>
    <property type="project" value="TreeGrafter"/>
</dbReference>
<dbReference type="OrthoDB" id="3802848at2"/>
<reference evidence="7 8" key="1">
    <citation type="submission" date="2016-10" db="EMBL/GenBank/DDBJ databases">
        <authorList>
            <person name="de Groot N.N."/>
        </authorList>
    </citation>
    <scope>NUCLEOTIDE SEQUENCE [LARGE SCALE GENOMIC DNA]</scope>
    <source>
        <strain evidence="7 8">CGMCC 4.5598</strain>
    </source>
</reference>
<dbReference type="SMART" id="SM00824">
    <property type="entry name" value="PKS_TE"/>
    <property type="match status" value="1"/>
</dbReference>
<dbReference type="InterPro" id="IPR020459">
    <property type="entry name" value="AMP-binding"/>
</dbReference>
<evidence type="ECO:0000313" key="8">
    <source>
        <dbReference type="Proteomes" id="UP000199361"/>
    </source>
</evidence>
<evidence type="ECO:0000313" key="7">
    <source>
        <dbReference type="EMBL" id="SES94776.1"/>
    </source>
</evidence>
<dbReference type="Gene3D" id="3.40.50.980">
    <property type="match status" value="2"/>
</dbReference>
<dbReference type="Proteomes" id="UP000199361">
    <property type="component" value="Unassembled WGS sequence"/>
</dbReference>
<comment type="similarity">
    <text evidence="2">Belongs to the ATP-dependent AMP-binding enzyme family.</text>
</comment>